<evidence type="ECO:0000256" key="1">
    <source>
        <dbReference type="ARBA" id="ARBA00001974"/>
    </source>
</evidence>
<evidence type="ECO:0000313" key="10">
    <source>
        <dbReference type="Proteomes" id="UP000324241"/>
    </source>
</evidence>
<comment type="cofactor">
    <cofactor evidence="1">
        <name>FAD</name>
        <dbReference type="ChEBI" id="CHEBI:57692"/>
    </cofactor>
</comment>
<keyword evidence="5" id="KW-0560">Oxidoreductase</keyword>
<evidence type="ECO:0000313" key="7">
    <source>
        <dbReference type="EMBL" id="KAA8652825.1"/>
    </source>
</evidence>
<dbReference type="Proteomes" id="UP000308092">
    <property type="component" value="Unassembled WGS sequence"/>
</dbReference>
<sequence length="418" mass="45677">MVDIEVIKTTFQDAVPGVPFFVRGDVDYSSKVATWNTLAQPRPLAVAQPASPTEVSAVIAIANSHAIPHLAIRGGGHSFEALSLGGVDGALVIDVINMNKIHSDPEHNEITAGGVGIGGQIQCGGYGFCTRTFGTLVDRVLSMEVVTADGEIRTVNDKQNTVVGTFLIRWSLDKDDIPTILKQLHNACVSGSTKLNPMIIIWLGCLEVAGVILADTEAERESIWNDLRKNVPKSREAKIKPMDFIDTVWGIGLTQTSAPWCASNSELKREGEEHLRYMKIKAGFISKLMDDKFLEQLAALAVTQPRSGVRVQLLGLDPACMPAQDTTSVKTGEYGGDRGVTVDEGEKRRPWLTTAYELFYPLTAGGYIGDDDIEETVNGRDMMESYYGQHLARLREVKSKYDPRNIFHHPLSIPPGEA</sequence>
<evidence type="ECO:0000256" key="2">
    <source>
        <dbReference type="ARBA" id="ARBA00005466"/>
    </source>
</evidence>
<dbReference type="Pfam" id="PF01565">
    <property type="entry name" value="FAD_binding_4"/>
    <property type="match status" value="1"/>
</dbReference>
<keyword evidence="9" id="KW-1185">Reference proteome</keyword>
<comment type="caution">
    <text evidence="8">The sequence shown here is derived from an EMBL/GenBank/DDBJ whole genome shotgun (WGS) entry which is preliminary data.</text>
</comment>
<dbReference type="PANTHER" id="PTHR42973">
    <property type="entry name" value="BINDING OXIDOREDUCTASE, PUTATIVE (AFU_ORTHOLOGUE AFUA_1G17690)-RELATED"/>
    <property type="match status" value="1"/>
</dbReference>
<dbReference type="Proteomes" id="UP000324241">
    <property type="component" value="Unassembled WGS sequence"/>
</dbReference>
<dbReference type="Pfam" id="PF08031">
    <property type="entry name" value="BBE"/>
    <property type="match status" value="1"/>
</dbReference>
<evidence type="ECO:0000256" key="4">
    <source>
        <dbReference type="ARBA" id="ARBA00022827"/>
    </source>
</evidence>
<dbReference type="EMBL" id="QUQM01000002">
    <property type="protein sequence ID" value="KAA8652825.1"/>
    <property type="molecule type" value="Genomic_DNA"/>
</dbReference>
<accession>A0A4V3UP15</accession>
<dbReference type="PANTHER" id="PTHR42973:SF39">
    <property type="entry name" value="FAD-BINDING PCMH-TYPE DOMAIN-CONTAINING PROTEIN"/>
    <property type="match status" value="1"/>
</dbReference>
<protein>
    <recommendedName>
        <fullName evidence="6">FAD-binding PCMH-type domain-containing protein</fullName>
    </recommendedName>
</protein>
<reference evidence="7 10" key="2">
    <citation type="submission" date="2019-08" db="EMBL/GenBank/DDBJ databases">
        <title>The genome sequence of a newly discovered highly antifungal drug resistant Aspergillus species, Aspergillus tanneri NIH 1004.</title>
        <authorList>
            <person name="Mounaud S."/>
            <person name="Singh I."/>
            <person name="Joardar V."/>
            <person name="Pakala S."/>
            <person name="Pakala S."/>
            <person name="Venepally P."/>
            <person name="Chung J.K."/>
            <person name="Losada L."/>
            <person name="Nierman W.C."/>
        </authorList>
    </citation>
    <scope>NUCLEOTIDE SEQUENCE [LARGE SCALE GENOMIC DNA]</scope>
    <source>
        <strain evidence="7 10">NIH1004</strain>
    </source>
</reference>
<dbReference type="PROSITE" id="PS51387">
    <property type="entry name" value="FAD_PCMH"/>
    <property type="match status" value="1"/>
</dbReference>
<dbReference type="InterPro" id="IPR036318">
    <property type="entry name" value="FAD-bd_PCMH-like_sf"/>
</dbReference>
<dbReference type="InterPro" id="IPR050416">
    <property type="entry name" value="FAD-linked_Oxidoreductase"/>
</dbReference>
<dbReference type="Gene3D" id="3.40.462.20">
    <property type="match status" value="1"/>
</dbReference>
<evidence type="ECO:0000313" key="9">
    <source>
        <dbReference type="Proteomes" id="UP000308092"/>
    </source>
</evidence>
<comment type="similarity">
    <text evidence="2">Belongs to the oxygen-dependent FAD-linked oxidoreductase family.</text>
</comment>
<dbReference type="AlphaFoldDB" id="A0A4V3UP15"/>
<dbReference type="SUPFAM" id="SSF56176">
    <property type="entry name" value="FAD-binding/transporter-associated domain-like"/>
    <property type="match status" value="1"/>
</dbReference>
<dbReference type="InterPro" id="IPR006093">
    <property type="entry name" value="Oxy_OxRdtase_FAD_BS"/>
</dbReference>
<dbReference type="InterPro" id="IPR016166">
    <property type="entry name" value="FAD-bd_PCMH"/>
</dbReference>
<dbReference type="EMBL" id="SOSA01000272">
    <property type="protein sequence ID" value="THC93314.1"/>
    <property type="molecule type" value="Genomic_DNA"/>
</dbReference>
<gene>
    <name evidence="7" type="ORF">ATNIH1004_001734</name>
    <name evidence="8" type="ORF">EYZ11_007203</name>
</gene>
<reference evidence="8 9" key="1">
    <citation type="submission" date="2019-03" db="EMBL/GenBank/DDBJ databases">
        <title>The genome sequence of a newly discovered highly antifungal drug resistant Aspergillus species, Aspergillus tanneri NIH 1004.</title>
        <authorList>
            <person name="Mounaud S."/>
            <person name="Singh I."/>
            <person name="Joardar V."/>
            <person name="Pakala S."/>
            <person name="Pakala S."/>
            <person name="Venepally P."/>
            <person name="Hoover J."/>
            <person name="Nierman W."/>
            <person name="Chung J."/>
            <person name="Losada L."/>
        </authorList>
    </citation>
    <scope>NUCLEOTIDE SEQUENCE [LARGE SCALE GENOMIC DNA]</scope>
    <source>
        <strain evidence="8 9">NIH1004</strain>
    </source>
</reference>
<dbReference type="GO" id="GO:0016491">
    <property type="term" value="F:oxidoreductase activity"/>
    <property type="evidence" value="ECO:0007669"/>
    <property type="project" value="UniProtKB-KW"/>
</dbReference>
<dbReference type="VEuPathDB" id="FungiDB:EYZ11_007203"/>
<dbReference type="RefSeq" id="XP_033432186.1">
    <property type="nucleotide sequence ID" value="XM_033566429.1"/>
</dbReference>
<evidence type="ECO:0000313" key="8">
    <source>
        <dbReference type="EMBL" id="THC93314.1"/>
    </source>
</evidence>
<dbReference type="InterPro" id="IPR012951">
    <property type="entry name" value="BBE"/>
</dbReference>
<proteinExistence type="inferred from homology"/>
<keyword evidence="4" id="KW-0274">FAD</keyword>
<dbReference type="InterPro" id="IPR006094">
    <property type="entry name" value="Oxid_FAD_bind_N"/>
</dbReference>
<dbReference type="GeneID" id="54324436"/>
<dbReference type="OrthoDB" id="407275at2759"/>
<dbReference type="STRING" id="1220188.A0A4V3UP15"/>
<dbReference type="GO" id="GO:0071949">
    <property type="term" value="F:FAD binding"/>
    <property type="evidence" value="ECO:0007669"/>
    <property type="project" value="InterPro"/>
</dbReference>
<dbReference type="Gene3D" id="3.30.465.10">
    <property type="match status" value="3"/>
</dbReference>
<evidence type="ECO:0000259" key="6">
    <source>
        <dbReference type="PROSITE" id="PS51387"/>
    </source>
</evidence>
<organism evidence="8 9">
    <name type="scientific">Aspergillus tanneri</name>
    <dbReference type="NCBI Taxonomy" id="1220188"/>
    <lineage>
        <taxon>Eukaryota</taxon>
        <taxon>Fungi</taxon>
        <taxon>Dikarya</taxon>
        <taxon>Ascomycota</taxon>
        <taxon>Pezizomycotina</taxon>
        <taxon>Eurotiomycetes</taxon>
        <taxon>Eurotiomycetidae</taxon>
        <taxon>Eurotiales</taxon>
        <taxon>Aspergillaceae</taxon>
        <taxon>Aspergillus</taxon>
        <taxon>Aspergillus subgen. Circumdati</taxon>
    </lineage>
</organism>
<keyword evidence="3" id="KW-0285">Flavoprotein</keyword>
<name>A0A4V3UP15_9EURO</name>
<dbReference type="PROSITE" id="PS00862">
    <property type="entry name" value="OX2_COVAL_FAD"/>
    <property type="match status" value="1"/>
</dbReference>
<dbReference type="InterPro" id="IPR016169">
    <property type="entry name" value="FAD-bd_PCMH_sub2"/>
</dbReference>
<feature type="domain" description="FAD-binding PCMH-type" evidence="6">
    <location>
        <begin position="39"/>
        <end position="222"/>
    </location>
</feature>
<evidence type="ECO:0000256" key="3">
    <source>
        <dbReference type="ARBA" id="ARBA00022630"/>
    </source>
</evidence>
<evidence type="ECO:0000256" key="5">
    <source>
        <dbReference type="ARBA" id="ARBA00023002"/>
    </source>
</evidence>